<dbReference type="InterPro" id="IPR011006">
    <property type="entry name" value="CheY-like_superfamily"/>
</dbReference>
<evidence type="ECO:0000313" key="10">
    <source>
        <dbReference type="Proteomes" id="UP000290365"/>
    </source>
</evidence>
<accession>A0A4P6JMD5</accession>
<keyword evidence="5" id="KW-0902">Two-component regulatory system</keyword>
<gene>
    <name evidence="9" type="ORF">EPA93_09425</name>
</gene>
<dbReference type="SUPFAM" id="SSF55874">
    <property type="entry name" value="ATPase domain of HSP90 chaperone/DNA topoisomerase II/histidine kinase"/>
    <property type="match status" value="1"/>
</dbReference>
<dbReference type="InterPro" id="IPR004358">
    <property type="entry name" value="Sig_transdc_His_kin-like_C"/>
</dbReference>
<dbReference type="InterPro" id="IPR036890">
    <property type="entry name" value="HATPase_C_sf"/>
</dbReference>
<reference evidence="9 10" key="1">
    <citation type="submission" date="2019-01" db="EMBL/GenBank/DDBJ databases">
        <title>Ktedonosporobacter rubrisoli SCAWS-G2.</title>
        <authorList>
            <person name="Huang Y."/>
            <person name="Yan B."/>
        </authorList>
    </citation>
    <scope>NUCLEOTIDE SEQUENCE [LARGE SCALE GENOMIC DNA]</scope>
    <source>
        <strain evidence="9 10">SCAWS-G2</strain>
    </source>
</reference>
<comment type="catalytic activity">
    <reaction evidence="1">
        <text>ATP + protein L-histidine = ADP + protein N-phospho-L-histidine.</text>
        <dbReference type="EC" id="2.7.13.3"/>
    </reaction>
</comment>
<sequence length="355" mass="40115">MPTPRILLVDDDPGLLQALPRLITLRFPDIAVESVDSAQGALEHIHMQDYDAIVSDIKMPGMDGLELLTKIQELRIDTPTLLITGHADQELILQALRSGAYDFIQKPIERLYFVAALQRAIHTRQLRRQVREQQQALAQHAQFLEQLVERRTRELLAASEATEMLVRDMLDLSLIEANELQIHPTLCDLVEVCQQVLHAYTLGAGLELSFEAVQKSIPVEVDRDRISQVLINLLFAARKWSPRGSPIAILLQQTGDEAVISVHETEVDHNREDMPNYLAYFSQYEAADRQAHNVSDQGVGLYLAQKIVEQHGGRLEMQETTAGKGQTFSIVLPLASRESRQEQETPFQPPRWLIS</sequence>
<dbReference type="Gene3D" id="3.40.50.2300">
    <property type="match status" value="1"/>
</dbReference>
<evidence type="ECO:0000256" key="6">
    <source>
        <dbReference type="PROSITE-ProRule" id="PRU00169"/>
    </source>
</evidence>
<dbReference type="EMBL" id="CP035758">
    <property type="protein sequence ID" value="QBD76220.1"/>
    <property type="molecule type" value="Genomic_DNA"/>
</dbReference>
<dbReference type="InterPro" id="IPR005467">
    <property type="entry name" value="His_kinase_dom"/>
</dbReference>
<dbReference type="OrthoDB" id="9795133at2"/>
<dbReference type="Gene3D" id="3.30.565.10">
    <property type="entry name" value="Histidine kinase-like ATPase, C-terminal domain"/>
    <property type="match status" value="1"/>
</dbReference>
<evidence type="ECO:0000256" key="3">
    <source>
        <dbReference type="ARBA" id="ARBA00022553"/>
    </source>
</evidence>
<dbReference type="PROSITE" id="PS50110">
    <property type="entry name" value="RESPONSE_REGULATORY"/>
    <property type="match status" value="1"/>
</dbReference>
<dbReference type="SMART" id="SM00387">
    <property type="entry name" value="HATPase_c"/>
    <property type="match status" value="1"/>
</dbReference>
<evidence type="ECO:0000256" key="5">
    <source>
        <dbReference type="ARBA" id="ARBA00023012"/>
    </source>
</evidence>
<evidence type="ECO:0000259" key="7">
    <source>
        <dbReference type="PROSITE" id="PS50109"/>
    </source>
</evidence>
<dbReference type="Proteomes" id="UP000290365">
    <property type="component" value="Chromosome"/>
</dbReference>
<keyword evidence="10" id="KW-1185">Reference proteome</keyword>
<evidence type="ECO:0000256" key="2">
    <source>
        <dbReference type="ARBA" id="ARBA00012438"/>
    </source>
</evidence>
<evidence type="ECO:0000259" key="8">
    <source>
        <dbReference type="PROSITE" id="PS50110"/>
    </source>
</evidence>
<organism evidence="9 10">
    <name type="scientific">Ktedonosporobacter rubrisoli</name>
    <dbReference type="NCBI Taxonomy" id="2509675"/>
    <lineage>
        <taxon>Bacteria</taxon>
        <taxon>Bacillati</taxon>
        <taxon>Chloroflexota</taxon>
        <taxon>Ktedonobacteria</taxon>
        <taxon>Ktedonobacterales</taxon>
        <taxon>Ktedonosporobacteraceae</taxon>
        <taxon>Ktedonosporobacter</taxon>
    </lineage>
</organism>
<dbReference type="PANTHER" id="PTHR43547">
    <property type="entry name" value="TWO-COMPONENT HISTIDINE KINASE"/>
    <property type="match status" value="1"/>
</dbReference>
<evidence type="ECO:0000256" key="1">
    <source>
        <dbReference type="ARBA" id="ARBA00000085"/>
    </source>
</evidence>
<evidence type="ECO:0000256" key="4">
    <source>
        <dbReference type="ARBA" id="ARBA00022777"/>
    </source>
</evidence>
<feature type="modified residue" description="4-aspartylphosphate" evidence="6">
    <location>
        <position position="56"/>
    </location>
</feature>
<dbReference type="PANTHER" id="PTHR43547:SF2">
    <property type="entry name" value="HYBRID SIGNAL TRANSDUCTION HISTIDINE KINASE C"/>
    <property type="match status" value="1"/>
</dbReference>
<dbReference type="PROSITE" id="PS50109">
    <property type="entry name" value="HIS_KIN"/>
    <property type="match status" value="1"/>
</dbReference>
<evidence type="ECO:0000313" key="9">
    <source>
        <dbReference type="EMBL" id="QBD76220.1"/>
    </source>
</evidence>
<dbReference type="InterPro" id="IPR003594">
    <property type="entry name" value="HATPase_dom"/>
</dbReference>
<dbReference type="SUPFAM" id="SSF52172">
    <property type="entry name" value="CheY-like"/>
    <property type="match status" value="1"/>
</dbReference>
<dbReference type="RefSeq" id="WP_129886815.1">
    <property type="nucleotide sequence ID" value="NZ_CP035758.1"/>
</dbReference>
<dbReference type="AlphaFoldDB" id="A0A4P6JMD5"/>
<keyword evidence="3 6" id="KW-0597">Phosphoprotein</keyword>
<dbReference type="KEGG" id="kbs:EPA93_09425"/>
<keyword evidence="4" id="KW-0418">Kinase</keyword>
<dbReference type="Pfam" id="PF00072">
    <property type="entry name" value="Response_reg"/>
    <property type="match status" value="1"/>
</dbReference>
<name>A0A4P6JMD5_KTERU</name>
<protein>
    <recommendedName>
        <fullName evidence="2">histidine kinase</fullName>
        <ecNumber evidence="2">2.7.13.3</ecNumber>
    </recommendedName>
</protein>
<dbReference type="GO" id="GO:0000155">
    <property type="term" value="F:phosphorelay sensor kinase activity"/>
    <property type="evidence" value="ECO:0007669"/>
    <property type="project" value="TreeGrafter"/>
</dbReference>
<dbReference type="Pfam" id="PF02518">
    <property type="entry name" value="HATPase_c"/>
    <property type="match status" value="1"/>
</dbReference>
<dbReference type="InterPro" id="IPR001789">
    <property type="entry name" value="Sig_transdc_resp-reg_receiver"/>
</dbReference>
<feature type="domain" description="Response regulatory" evidence="8">
    <location>
        <begin position="5"/>
        <end position="121"/>
    </location>
</feature>
<proteinExistence type="predicted"/>
<dbReference type="PRINTS" id="PR00344">
    <property type="entry name" value="BCTRLSENSOR"/>
</dbReference>
<keyword evidence="4" id="KW-0808">Transferase</keyword>
<dbReference type="EC" id="2.7.13.3" evidence="2"/>
<feature type="domain" description="Histidine kinase" evidence="7">
    <location>
        <begin position="125"/>
        <end position="336"/>
    </location>
</feature>
<dbReference type="SMART" id="SM00448">
    <property type="entry name" value="REC"/>
    <property type="match status" value="1"/>
</dbReference>